<dbReference type="EMBL" id="CP084166">
    <property type="protein sequence ID" value="UJG40927.1"/>
    <property type="molecule type" value="Genomic_DNA"/>
</dbReference>
<dbReference type="GO" id="GO:0016810">
    <property type="term" value="F:hydrolase activity, acting on carbon-nitrogen (but not peptide) bonds"/>
    <property type="evidence" value="ECO:0007669"/>
    <property type="project" value="InterPro"/>
</dbReference>
<keyword evidence="1" id="KW-0378">Hydrolase</keyword>
<dbReference type="Gene3D" id="3.20.20.140">
    <property type="entry name" value="Metal-dependent hydrolases"/>
    <property type="match status" value="1"/>
</dbReference>
<dbReference type="AlphaFoldDB" id="A0A9Y1BL93"/>
<accession>A0A9Y1BL93</accession>
<dbReference type="PANTHER" id="PTHR43794:SF11">
    <property type="entry name" value="AMIDOHYDROLASE-RELATED DOMAIN-CONTAINING PROTEIN"/>
    <property type="match status" value="1"/>
</dbReference>
<organism evidence="3">
    <name type="scientific">Candidatus Heimdallarchaeum aukensis</name>
    <dbReference type="NCBI Taxonomy" id="2876573"/>
    <lineage>
        <taxon>Archaea</taxon>
        <taxon>Promethearchaeati</taxon>
        <taxon>Candidatus Heimdallarchaeota</taxon>
        <taxon>Candidatus Heimdallarchaeia (ex Rinke et al. 2021) (nom. nud.)</taxon>
        <taxon>Candidatus Heimdallarchaeales</taxon>
        <taxon>Candidatus Heimdallarchaeaceae</taxon>
        <taxon>Candidatus Heimdallarchaeum</taxon>
    </lineage>
</organism>
<dbReference type="CDD" id="cd01298">
    <property type="entry name" value="ATZ_TRZ_like"/>
    <property type="match status" value="1"/>
</dbReference>
<protein>
    <submittedName>
        <fullName evidence="3">Amidohydrolase</fullName>
    </submittedName>
</protein>
<dbReference type="InterPro" id="IPR006680">
    <property type="entry name" value="Amidohydro-rel"/>
</dbReference>
<proteinExistence type="predicted"/>
<sequence length="452" mass="50828">MELVIRGKYALYFSSDLKLHFIEDPGIVVEQERIVNIGKYSEVKKDVVGHDKVGDENQLLIPGLINGHTHLAMTLFRGIADDLPLNIWLQDHIWPMERKLTAEDVYYGAKLGAIESLLAGVTTINSMYWYPEEEAKAIKDTLIRGMVGPPVISGMNNLKNSLSLATKLHNSEKGRVRAALSLHSPYTVTISDFVEANEYILNRNQECEDVDKLLIHTHLAEPEDELTQAKKFNLNKNEDFPDVNSSVELMEKIGLLHEYLLTAHCIHVSREDIVKLRKNKVRVIVNPLSNSKLGNHMPPLDKMIRKIENLGLGTDGPASNNTLNIFDTVRYLALFYKGLLSDPEVIKAKDTFWLATIGGAKALRWKGIGSLEQDSLADIVTIDLKKPHLTPAISSDSLLSHFAYSMNGSEIKNVIVNGKIVIKNYDFDSIIIEKVLEEVEKKTLRLLKKEDD</sequence>
<dbReference type="Gene3D" id="2.30.40.10">
    <property type="entry name" value="Urease, subunit C, domain 1"/>
    <property type="match status" value="1"/>
</dbReference>
<feature type="domain" description="Amidohydrolase-related" evidence="2">
    <location>
        <begin position="60"/>
        <end position="421"/>
    </location>
</feature>
<name>A0A9Y1BL93_9ARCH</name>
<dbReference type="InterPro" id="IPR011059">
    <property type="entry name" value="Metal-dep_hydrolase_composite"/>
</dbReference>
<dbReference type="InterPro" id="IPR032466">
    <property type="entry name" value="Metal_Hydrolase"/>
</dbReference>
<gene>
    <name evidence="3" type="ORF">K9W45_00365</name>
</gene>
<evidence type="ECO:0000313" key="3">
    <source>
        <dbReference type="EMBL" id="UJG40927.1"/>
    </source>
</evidence>
<dbReference type="PANTHER" id="PTHR43794">
    <property type="entry name" value="AMINOHYDROLASE SSNA-RELATED"/>
    <property type="match status" value="1"/>
</dbReference>
<dbReference type="Proteomes" id="UP001201020">
    <property type="component" value="Chromosome"/>
</dbReference>
<dbReference type="Pfam" id="PF01979">
    <property type="entry name" value="Amidohydro_1"/>
    <property type="match status" value="1"/>
</dbReference>
<evidence type="ECO:0000256" key="1">
    <source>
        <dbReference type="ARBA" id="ARBA00022801"/>
    </source>
</evidence>
<evidence type="ECO:0000259" key="2">
    <source>
        <dbReference type="Pfam" id="PF01979"/>
    </source>
</evidence>
<dbReference type="SUPFAM" id="SSF51556">
    <property type="entry name" value="Metallo-dependent hydrolases"/>
    <property type="match status" value="1"/>
</dbReference>
<reference evidence="3" key="1">
    <citation type="journal article" date="2022" name="Nat. Microbiol.">
        <title>Unique mobile elements and scalable gene flow at the prokaryote-eukaryote boundary revealed by circularized Asgard archaea genomes.</title>
        <authorList>
            <person name="Wu F."/>
            <person name="Speth D.R."/>
            <person name="Philosof A."/>
            <person name="Cremiere A."/>
            <person name="Narayanan A."/>
            <person name="Barco R.A."/>
            <person name="Connon S.A."/>
            <person name="Amend J.P."/>
            <person name="Antoshechkin I.A."/>
            <person name="Orphan V.J."/>
        </authorList>
    </citation>
    <scope>NUCLEOTIDE SEQUENCE</scope>
    <source>
        <strain evidence="3">PM71</strain>
    </source>
</reference>
<dbReference type="SUPFAM" id="SSF51338">
    <property type="entry name" value="Composite domain of metallo-dependent hydrolases"/>
    <property type="match status" value="1"/>
</dbReference>
<dbReference type="InterPro" id="IPR050287">
    <property type="entry name" value="MTA/SAH_deaminase"/>
</dbReference>